<accession>A0AA42CS88</accession>
<dbReference type="AlphaFoldDB" id="A0AA42CS88"/>
<evidence type="ECO:0000313" key="3">
    <source>
        <dbReference type="Proteomes" id="UP001165565"/>
    </source>
</evidence>
<dbReference type="SUPFAM" id="SSF53167">
    <property type="entry name" value="Purine and uridine phosphorylases"/>
    <property type="match status" value="1"/>
</dbReference>
<dbReference type="PANTHER" id="PTHR46832:SF1">
    <property type="entry name" value="5'-METHYLTHIOADENOSINE_S-ADENOSYLHOMOCYSTEINE NUCLEOSIDASE"/>
    <property type="match status" value="1"/>
</dbReference>
<dbReference type="GO" id="GO:0008782">
    <property type="term" value="F:adenosylhomocysteine nucleosidase activity"/>
    <property type="evidence" value="ECO:0007669"/>
    <property type="project" value="TreeGrafter"/>
</dbReference>
<dbReference type="Proteomes" id="UP001165565">
    <property type="component" value="Unassembled WGS sequence"/>
</dbReference>
<protein>
    <submittedName>
        <fullName evidence="2">Phosphorylase</fullName>
    </submittedName>
</protein>
<dbReference type="GO" id="GO:0008930">
    <property type="term" value="F:methylthioadenosine nucleosidase activity"/>
    <property type="evidence" value="ECO:0007669"/>
    <property type="project" value="TreeGrafter"/>
</dbReference>
<keyword evidence="3" id="KW-1185">Reference proteome</keyword>
<gene>
    <name evidence="2" type="ORF">NEE01_22195</name>
</gene>
<dbReference type="InterPro" id="IPR000845">
    <property type="entry name" value="Nucleoside_phosphorylase_d"/>
</dbReference>
<dbReference type="GO" id="GO:0019284">
    <property type="term" value="P:L-methionine salvage from S-adenosylmethionine"/>
    <property type="evidence" value="ECO:0007669"/>
    <property type="project" value="TreeGrafter"/>
</dbReference>
<dbReference type="GO" id="GO:0009116">
    <property type="term" value="P:nucleoside metabolic process"/>
    <property type="evidence" value="ECO:0007669"/>
    <property type="project" value="InterPro"/>
</dbReference>
<evidence type="ECO:0000313" key="2">
    <source>
        <dbReference type="EMBL" id="MCW6537500.1"/>
    </source>
</evidence>
<dbReference type="PANTHER" id="PTHR46832">
    <property type="entry name" value="5'-METHYLTHIOADENOSINE/S-ADENOSYLHOMOCYSTEINE NUCLEOSIDASE"/>
    <property type="match status" value="1"/>
</dbReference>
<feature type="domain" description="Nucleoside phosphorylase" evidence="1">
    <location>
        <begin position="86"/>
        <end position="156"/>
    </location>
</feature>
<dbReference type="Pfam" id="PF01048">
    <property type="entry name" value="PNP_UDP_1"/>
    <property type="match status" value="1"/>
</dbReference>
<comment type="caution">
    <text evidence="2">The sequence shown here is derived from an EMBL/GenBank/DDBJ whole genome shotgun (WGS) entry which is preliminary data.</text>
</comment>
<dbReference type="InterPro" id="IPR035994">
    <property type="entry name" value="Nucleoside_phosphorylase_sf"/>
</dbReference>
<evidence type="ECO:0000259" key="1">
    <source>
        <dbReference type="Pfam" id="PF01048"/>
    </source>
</evidence>
<dbReference type="RefSeq" id="WP_265271576.1">
    <property type="nucleotide sequence ID" value="NZ_JANFAV010000023.1"/>
</dbReference>
<dbReference type="EMBL" id="JANFAV010000023">
    <property type="protein sequence ID" value="MCW6537500.1"/>
    <property type="molecule type" value="Genomic_DNA"/>
</dbReference>
<sequence length="219" mass="22396">MTLIVACGLKREARIVARASGDVVTVIGGGDAMRLEAALERAASAARAELVEGSAAIILSCGIAGALMPSLEPGEIVIDGDAAVVERLGQALPRARRGTIAGSDTIAATVAEKRALAQRTGALAVDMESHVAARVAARHGLRFAALRVISDRATDDLPPAALVGMRPDGGMALGAVLASLARNPAQLPALIRTGRQADRAFSSLSQAFEAIIRAGIDHL</sequence>
<dbReference type="Gene3D" id="3.40.50.1580">
    <property type="entry name" value="Nucleoside phosphorylase domain"/>
    <property type="match status" value="1"/>
</dbReference>
<organism evidence="2 3">
    <name type="scientific">Sphingomonas lycopersici</name>
    <dbReference type="NCBI Taxonomy" id="2951807"/>
    <lineage>
        <taxon>Bacteria</taxon>
        <taxon>Pseudomonadati</taxon>
        <taxon>Pseudomonadota</taxon>
        <taxon>Alphaproteobacteria</taxon>
        <taxon>Sphingomonadales</taxon>
        <taxon>Sphingomonadaceae</taxon>
        <taxon>Sphingomonas</taxon>
    </lineage>
</organism>
<reference evidence="2" key="1">
    <citation type="submission" date="2022-06" db="EMBL/GenBank/DDBJ databases">
        <title>Sphingomonas sp. nov. isolated from rhizosphere soil of tomato.</title>
        <authorList>
            <person name="Dong H."/>
            <person name="Gao R."/>
        </authorList>
    </citation>
    <scope>NUCLEOTIDE SEQUENCE</scope>
    <source>
        <strain evidence="2">MMSM24</strain>
    </source>
</reference>
<name>A0AA42CS88_9SPHN</name>
<dbReference type="GO" id="GO:0005829">
    <property type="term" value="C:cytosol"/>
    <property type="evidence" value="ECO:0007669"/>
    <property type="project" value="TreeGrafter"/>
</dbReference>
<proteinExistence type="predicted"/>